<accession>A0A7C3UX91</accession>
<name>A0A7C3UX91_UNCW3</name>
<protein>
    <submittedName>
        <fullName evidence="1">ATPase</fullName>
    </submittedName>
</protein>
<dbReference type="AlphaFoldDB" id="A0A7C3UX91"/>
<dbReference type="EMBL" id="DTMQ01000040">
    <property type="protein sequence ID" value="HGE99701.1"/>
    <property type="molecule type" value="Genomic_DNA"/>
</dbReference>
<sequence>MFGRIRKLLRTKLDDPYLRKGDYSDPTVCPVCGLLYHKKRWERNEELKDKLLKEAKRAKCPSCRKIEDHYPMGILTITGDFFLKNKEEIKNIIANTEKKEIFRNPLDRIMSLKEMKDKMVVETTSENLAIALGKALNRAYKGKLNISFSQDQKLVRVLWERG</sequence>
<proteinExistence type="predicted"/>
<reference evidence="1" key="1">
    <citation type="journal article" date="2020" name="mSystems">
        <title>Genome- and Community-Level Interaction Insights into Carbon Utilization and Element Cycling Functions of Hydrothermarchaeota in Hydrothermal Sediment.</title>
        <authorList>
            <person name="Zhou Z."/>
            <person name="Liu Y."/>
            <person name="Xu W."/>
            <person name="Pan J."/>
            <person name="Luo Z.H."/>
            <person name="Li M."/>
        </authorList>
    </citation>
    <scope>NUCLEOTIDE SEQUENCE [LARGE SCALE GENOMIC DNA]</scope>
    <source>
        <strain evidence="1">SpSt-906</strain>
    </source>
</reference>
<dbReference type="NCBIfam" id="NF040826">
    <property type="entry name" value="lxa_BCAM0308"/>
    <property type="match status" value="1"/>
</dbReference>
<comment type="caution">
    <text evidence="1">The sequence shown here is derived from an EMBL/GenBank/DDBJ whole genome shotgun (WGS) entry which is preliminary data.</text>
</comment>
<dbReference type="InterPro" id="IPR047706">
    <property type="entry name" value="BCAM0308-like"/>
</dbReference>
<organism evidence="1">
    <name type="scientific">candidate division WOR-3 bacterium</name>
    <dbReference type="NCBI Taxonomy" id="2052148"/>
    <lineage>
        <taxon>Bacteria</taxon>
        <taxon>Bacteria division WOR-3</taxon>
    </lineage>
</organism>
<gene>
    <name evidence="1" type="ORF">ENX07_06525</name>
</gene>
<evidence type="ECO:0000313" key="1">
    <source>
        <dbReference type="EMBL" id="HGE99701.1"/>
    </source>
</evidence>